<evidence type="ECO:0000313" key="1">
    <source>
        <dbReference type="EMBL" id="GAM62213.1"/>
    </source>
</evidence>
<organism evidence="1 2">
    <name type="scientific">Vibrio ishigakensis</name>
    <dbReference type="NCBI Taxonomy" id="1481914"/>
    <lineage>
        <taxon>Bacteria</taxon>
        <taxon>Pseudomonadati</taxon>
        <taxon>Pseudomonadota</taxon>
        <taxon>Gammaproteobacteria</taxon>
        <taxon>Vibrionales</taxon>
        <taxon>Vibrionaceae</taxon>
        <taxon>Vibrio</taxon>
    </lineage>
</organism>
<dbReference type="AlphaFoldDB" id="A0A0B8PGG3"/>
<reference evidence="1 2" key="1">
    <citation type="submission" date="2015-01" db="EMBL/GenBank/DDBJ databases">
        <title>Vibrio sp. C5 JCM 19232 whole genome shotgun sequence.</title>
        <authorList>
            <person name="Sawabe T."/>
            <person name="Meirelles P."/>
            <person name="Feng G."/>
            <person name="Sayaka M."/>
            <person name="Hattori M."/>
            <person name="Ohkuma M."/>
        </authorList>
    </citation>
    <scope>NUCLEOTIDE SEQUENCE [LARGE SCALE GENOMIC DNA]</scope>
    <source>
        <strain evidence="1 2">JCM19232</strain>
    </source>
</reference>
<gene>
    <name evidence="1" type="ORF">JCM19232_5177</name>
</gene>
<proteinExistence type="predicted"/>
<sequence>MILLKIVSSAMIGLSSIQWFNKSAPRCLKKQLHQQSSDSQTTKNEQ</sequence>
<accession>A0A0B8PGG3</accession>
<reference evidence="1 2" key="2">
    <citation type="submission" date="2015-01" db="EMBL/GenBank/DDBJ databases">
        <authorList>
            <consortium name="NBRP consortium"/>
            <person name="Sawabe T."/>
            <person name="Meirelles P."/>
            <person name="Feng G."/>
            <person name="Sayaka M."/>
            <person name="Hattori M."/>
            <person name="Ohkuma M."/>
        </authorList>
    </citation>
    <scope>NUCLEOTIDE SEQUENCE [LARGE SCALE GENOMIC DNA]</scope>
    <source>
        <strain evidence="1 2">JCM19232</strain>
    </source>
</reference>
<protein>
    <submittedName>
        <fullName evidence="1">Uncharacterized protein</fullName>
    </submittedName>
</protein>
<evidence type="ECO:0000313" key="2">
    <source>
        <dbReference type="Proteomes" id="UP000031670"/>
    </source>
</evidence>
<dbReference type="EMBL" id="BBSA01000005">
    <property type="protein sequence ID" value="GAM62213.1"/>
    <property type="molecule type" value="Genomic_DNA"/>
</dbReference>
<dbReference type="Proteomes" id="UP000031670">
    <property type="component" value="Unassembled WGS sequence"/>
</dbReference>
<name>A0A0B8PGG3_9VIBR</name>
<comment type="caution">
    <text evidence="1">The sequence shown here is derived from an EMBL/GenBank/DDBJ whole genome shotgun (WGS) entry which is preliminary data.</text>
</comment>